<reference evidence="2 3" key="1">
    <citation type="journal article" date="2018" name="New Phytol.">
        <title>Phylogenomics of Endogonaceae and evolution of mycorrhizas within Mucoromycota.</title>
        <authorList>
            <person name="Chang Y."/>
            <person name="Desiro A."/>
            <person name="Na H."/>
            <person name="Sandor L."/>
            <person name="Lipzen A."/>
            <person name="Clum A."/>
            <person name="Barry K."/>
            <person name="Grigoriev I.V."/>
            <person name="Martin F.M."/>
            <person name="Stajich J.E."/>
            <person name="Smith M.E."/>
            <person name="Bonito G."/>
            <person name="Spatafora J.W."/>
        </authorList>
    </citation>
    <scope>NUCLEOTIDE SEQUENCE [LARGE SCALE GENOMIC DNA]</scope>
    <source>
        <strain evidence="2 3">GMNB39</strain>
    </source>
</reference>
<evidence type="ECO:0000313" key="3">
    <source>
        <dbReference type="Proteomes" id="UP000268093"/>
    </source>
</evidence>
<dbReference type="AlphaFoldDB" id="A0A433A6H4"/>
<evidence type="ECO:0000256" key="1">
    <source>
        <dbReference type="SAM" id="MobiDB-lite"/>
    </source>
</evidence>
<keyword evidence="3" id="KW-1185">Reference proteome</keyword>
<dbReference type="InterPro" id="IPR009072">
    <property type="entry name" value="Histone-fold"/>
</dbReference>
<comment type="caution">
    <text evidence="2">The sequence shown here is derived from an EMBL/GenBank/DDBJ whole genome shotgun (WGS) entry which is preliminary data.</text>
</comment>
<name>A0A433A6H4_9FUNG</name>
<dbReference type="EMBL" id="RBNI01017887">
    <property type="protein sequence ID" value="RUO98200.1"/>
    <property type="molecule type" value="Genomic_DNA"/>
</dbReference>
<evidence type="ECO:0008006" key="4">
    <source>
        <dbReference type="Google" id="ProtNLM"/>
    </source>
</evidence>
<accession>A0A433A6H4</accession>
<feature type="region of interest" description="Disordered" evidence="1">
    <location>
        <begin position="93"/>
        <end position="151"/>
    </location>
</feature>
<dbReference type="GO" id="GO:0046982">
    <property type="term" value="F:protein heterodimerization activity"/>
    <property type="evidence" value="ECO:0007669"/>
    <property type="project" value="InterPro"/>
</dbReference>
<gene>
    <name evidence="2" type="ORF">BC936DRAFT_140783</name>
</gene>
<organism evidence="2 3">
    <name type="scientific">Jimgerdemannia flammicorona</name>
    <dbReference type="NCBI Taxonomy" id="994334"/>
    <lineage>
        <taxon>Eukaryota</taxon>
        <taxon>Fungi</taxon>
        <taxon>Fungi incertae sedis</taxon>
        <taxon>Mucoromycota</taxon>
        <taxon>Mucoromycotina</taxon>
        <taxon>Endogonomycetes</taxon>
        <taxon>Endogonales</taxon>
        <taxon>Endogonaceae</taxon>
        <taxon>Jimgerdemannia</taxon>
    </lineage>
</organism>
<dbReference type="Gene3D" id="1.10.20.10">
    <property type="entry name" value="Histone, subunit A"/>
    <property type="match status" value="1"/>
</dbReference>
<protein>
    <recommendedName>
        <fullName evidence="4">Transcription factor CBF/NF-Y/archaeal histone domain-containing protein</fullName>
    </recommendedName>
</protein>
<feature type="compositionally biased region" description="Gly residues" evidence="1">
    <location>
        <begin position="136"/>
        <end position="146"/>
    </location>
</feature>
<dbReference type="Proteomes" id="UP000268093">
    <property type="component" value="Unassembled WGS sequence"/>
</dbReference>
<evidence type="ECO:0000313" key="2">
    <source>
        <dbReference type="EMBL" id="RUO98200.1"/>
    </source>
</evidence>
<dbReference type="OrthoDB" id="653904at2759"/>
<feature type="compositionally biased region" description="Low complexity" evidence="1">
    <location>
        <begin position="109"/>
        <end position="125"/>
    </location>
</feature>
<proteinExistence type="predicted"/>
<sequence>MEFITAKALELFLQSLIDTACEETRARSGKRLSVAHLTLLPLRYHIVVFNILQTPRSHNLRDTSAPRHYSKKTILTTDQFDFLKDVVENVPDPSEATGTNIAEDGKTAVVGDSNSSNSSGSNSGVQPRRRERKGGEGSSTGAGVGRGRGKRRVIQPLAPVCNDGMLMGYHWLRTVGKAKR</sequence>